<evidence type="ECO:0000256" key="1">
    <source>
        <dbReference type="SAM" id="Phobius"/>
    </source>
</evidence>
<accession>A0ABD6AS26</accession>
<sequence length="259" mass="27113">MGPLSFPLGAVVGSLLQRSVTPPVGVGLFAVALAVVHLFAGRLWTDGEYRPDVLSAAGGASLAYVLVHLLPEVDRAVRSVVETTAGPVGVFGREVEAYVVVLLGFLLFYLVHALAARTTTGDTDRTSLVFWMHVTSFALYNALIGILVYHQEFPGLASVGTYTVAMGLHVLVTDAGLRRHHGAVYDDVGRWVLAAAILVGAVLGSLARIPAGPLALLFAFLGGGVLFNVMKEELPDPASSSFGAFLLGALGYTAVLLSV</sequence>
<evidence type="ECO:0000313" key="2">
    <source>
        <dbReference type="EMBL" id="MFD1512663.1"/>
    </source>
</evidence>
<dbReference type="AlphaFoldDB" id="A0ABD6AS26"/>
<proteinExistence type="predicted"/>
<evidence type="ECO:0000313" key="3">
    <source>
        <dbReference type="Proteomes" id="UP001597187"/>
    </source>
</evidence>
<name>A0ABD6AS26_9EURY</name>
<keyword evidence="1" id="KW-1133">Transmembrane helix</keyword>
<protein>
    <submittedName>
        <fullName evidence="2">Uncharacterized protein</fullName>
    </submittedName>
</protein>
<feature type="transmembrane region" description="Helical" evidence="1">
    <location>
        <begin position="128"/>
        <end position="149"/>
    </location>
</feature>
<keyword evidence="1" id="KW-0472">Membrane</keyword>
<gene>
    <name evidence="2" type="ORF">ACFSBT_05120</name>
</gene>
<reference evidence="2 3" key="1">
    <citation type="journal article" date="2019" name="Int. J. Syst. Evol. Microbiol.">
        <title>The Global Catalogue of Microorganisms (GCM) 10K type strain sequencing project: providing services to taxonomists for standard genome sequencing and annotation.</title>
        <authorList>
            <consortium name="The Broad Institute Genomics Platform"/>
            <consortium name="The Broad Institute Genome Sequencing Center for Infectious Disease"/>
            <person name="Wu L."/>
            <person name="Ma J."/>
        </authorList>
    </citation>
    <scope>NUCLEOTIDE SEQUENCE [LARGE SCALE GENOMIC DNA]</scope>
    <source>
        <strain evidence="2 3">CGMCC 1.12563</strain>
    </source>
</reference>
<keyword evidence="1" id="KW-0812">Transmembrane</keyword>
<feature type="transmembrane region" description="Helical" evidence="1">
    <location>
        <begin position="242"/>
        <end position="258"/>
    </location>
</feature>
<keyword evidence="3" id="KW-1185">Reference proteome</keyword>
<dbReference type="Proteomes" id="UP001597187">
    <property type="component" value="Unassembled WGS sequence"/>
</dbReference>
<feature type="transmembrane region" description="Helical" evidence="1">
    <location>
        <begin position="53"/>
        <end position="70"/>
    </location>
</feature>
<feature type="transmembrane region" description="Helical" evidence="1">
    <location>
        <begin position="97"/>
        <end position="116"/>
    </location>
</feature>
<feature type="transmembrane region" description="Helical" evidence="1">
    <location>
        <begin position="188"/>
        <end position="207"/>
    </location>
</feature>
<comment type="caution">
    <text evidence="2">The sequence shown here is derived from an EMBL/GenBank/DDBJ whole genome shotgun (WGS) entry which is preliminary data.</text>
</comment>
<dbReference type="EMBL" id="JBHUDC010000002">
    <property type="protein sequence ID" value="MFD1512663.1"/>
    <property type="molecule type" value="Genomic_DNA"/>
</dbReference>
<dbReference type="RefSeq" id="WP_250872631.1">
    <property type="nucleotide sequence ID" value="NZ_JALXFV010000002.1"/>
</dbReference>
<organism evidence="2 3">
    <name type="scientific">Halomarina rubra</name>
    <dbReference type="NCBI Taxonomy" id="2071873"/>
    <lineage>
        <taxon>Archaea</taxon>
        <taxon>Methanobacteriati</taxon>
        <taxon>Methanobacteriota</taxon>
        <taxon>Stenosarchaea group</taxon>
        <taxon>Halobacteria</taxon>
        <taxon>Halobacteriales</taxon>
        <taxon>Natronomonadaceae</taxon>
        <taxon>Halomarina</taxon>
    </lineage>
</organism>
<feature type="transmembrane region" description="Helical" evidence="1">
    <location>
        <begin position="155"/>
        <end position="176"/>
    </location>
</feature>
<feature type="transmembrane region" description="Helical" evidence="1">
    <location>
        <begin position="20"/>
        <end position="41"/>
    </location>
</feature>